<feature type="transmembrane region" description="Helical" evidence="2">
    <location>
        <begin position="5"/>
        <end position="22"/>
    </location>
</feature>
<name>A0A0H3FXU3_ZYMMA</name>
<gene>
    <name evidence="3" type="ordered locus">Zmob_0704</name>
</gene>
<dbReference type="HOGENOM" id="CLU_109231_0_0_5"/>
<dbReference type="KEGG" id="zmm:Zmob_0704"/>
<dbReference type="AlphaFoldDB" id="A0A0H3FXU3"/>
<evidence type="ECO:0000256" key="1">
    <source>
        <dbReference type="SAM" id="MobiDB-lite"/>
    </source>
</evidence>
<evidence type="ECO:0000313" key="4">
    <source>
        <dbReference type="Proteomes" id="UP000001494"/>
    </source>
</evidence>
<dbReference type="RefSeq" id="WP_014500668.1">
    <property type="nucleotide sequence ID" value="NC_017262.1"/>
</dbReference>
<accession>A0A0H3FXU3</accession>
<dbReference type="Proteomes" id="UP000001494">
    <property type="component" value="Chromosome"/>
</dbReference>
<proteinExistence type="predicted"/>
<reference evidence="3 4" key="1">
    <citation type="journal article" date="2011" name="J. Bacteriol.">
        <title>Genome sequence of the ethanol-producing Zymomonas mobilis subsp. mobilis lectotype strain ATCC 10988.</title>
        <authorList>
            <person name="Pappas K.M."/>
            <person name="Kouvelis V.N."/>
            <person name="Saunders E."/>
            <person name="Brettin T.S."/>
            <person name="Bruce D."/>
            <person name="Detter C."/>
            <person name="Balakireva M."/>
            <person name="Han C.S."/>
            <person name="Savvakis G."/>
            <person name="Kyrpides N.C."/>
            <person name="Typas M.A."/>
        </authorList>
    </citation>
    <scope>NUCLEOTIDE SEQUENCE [LARGE SCALE GENOMIC DNA]</scope>
    <source>
        <strain evidence="4">ATCC 10988 / DSM 424 / CCUG 17860 / LMG 404 / NCIMB 8938 / NRRL B-806 / ZM1</strain>
    </source>
</reference>
<keyword evidence="2" id="KW-1133">Transmembrane helix</keyword>
<protein>
    <submittedName>
        <fullName evidence="3">Uncharacterized protein</fullName>
    </submittedName>
</protein>
<feature type="compositionally biased region" description="Polar residues" evidence="1">
    <location>
        <begin position="58"/>
        <end position="74"/>
    </location>
</feature>
<feature type="transmembrane region" description="Helical" evidence="2">
    <location>
        <begin position="28"/>
        <end position="45"/>
    </location>
</feature>
<sequence length="220" mass="25119">MIYFIFTIIILLCFAGILVPYIKGVNRGHFIAATIGVAFLYGTFTSNKEEQKKDRTISENNTEFSNKVQVTPNSNDKKVESSPWVYSEGKDEMRGTTSYFASITSLNNVYFPFPYDTSYAHVMIRRRPKDGLNILFSVDSGQILCHSFSRSFFSVKFDDKPIQKFKCSSSDSGRSDISFIESATSFLKQIKNSKKMIIEAPFYESGNQQFTFNTKDLKFD</sequence>
<dbReference type="EMBL" id="CP002850">
    <property type="protein sequence ID" value="AEH62546.1"/>
    <property type="molecule type" value="Genomic_DNA"/>
</dbReference>
<feature type="region of interest" description="Disordered" evidence="1">
    <location>
        <begin position="51"/>
        <end position="81"/>
    </location>
</feature>
<organism evidence="3 4">
    <name type="scientific">Zymomonas mobilis subsp. mobilis (strain ATCC 10988 / DSM 424 / LMG 404 / NCIMB 8938 / NRRL B-806 / ZM1)</name>
    <dbReference type="NCBI Taxonomy" id="555217"/>
    <lineage>
        <taxon>Bacteria</taxon>
        <taxon>Pseudomonadati</taxon>
        <taxon>Pseudomonadota</taxon>
        <taxon>Alphaproteobacteria</taxon>
        <taxon>Sphingomonadales</taxon>
        <taxon>Zymomonadaceae</taxon>
        <taxon>Zymomonas</taxon>
    </lineage>
</organism>
<keyword evidence="2" id="KW-0472">Membrane</keyword>
<dbReference type="OrthoDB" id="6693450at2"/>
<evidence type="ECO:0000313" key="3">
    <source>
        <dbReference type="EMBL" id="AEH62546.1"/>
    </source>
</evidence>
<keyword evidence="2" id="KW-0812">Transmembrane</keyword>
<dbReference type="eggNOG" id="COG3064">
    <property type="taxonomic scope" value="Bacteria"/>
</dbReference>
<evidence type="ECO:0000256" key="2">
    <source>
        <dbReference type="SAM" id="Phobius"/>
    </source>
</evidence>